<dbReference type="Proteomes" id="UP001597417">
    <property type="component" value="Unassembled WGS sequence"/>
</dbReference>
<proteinExistence type="predicted"/>
<name>A0ABW5FU75_9PSEU</name>
<comment type="caution">
    <text evidence="1">The sequence shown here is derived from an EMBL/GenBank/DDBJ whole genome shotgun (WGS) entry which is preliminary data.</text>
</comment>
<evidence type="ECO:0000313" key="1">
    <source>
        <dbReference type="EMBL" id="MFD2416241.1"/>
    </source>
</evidence>
<dbReference type="RefSeq" id="WP_378262861.1">
    <property type="nucleotide sequence ID" value="NZ_JBHUKR010000005.1"/>
</dbReference>
<gene>
    <name evidence="1" type="ORF">ACFSXZ_07860</name>
</gene>
<dbReference type="EMBL" id="JBHUKR010000005">
    <property type="protein sequence ID" value="MFD2416241.1"/>
    <property type="molecule type" value="Genomic_DNA"/>
</dbReference>
<organism evidence="1 2">
    <name type="scientific">Amycolatopsis pigmentata</name>
    <dbReference type="NCBI Taxonomy" id="450801"/>
    <lineage>
        <taxon>Bacteria</taxon>
        <taxon>Bacillati</taxon>
        <taxon>Actinomycetota</taxon>
        <taxon>Actinomycetes</taxon>
        <taxon>Pseudonocardiales</taxon>
        <taxon>Pseudonocardiaceae</taxon>
        <taxon>Amycolatopsis</taxon>
    </lineage>
</organism>
<protein>
    <submittedName>
        <fullName evidence="1">Uncharacterized protein</fullName>
    </submittedName>
</protein>
<sequence>MTLLVIAPETDETARRFADFAIGNGVSTVVAKEFGRVGVTVRAGRDAAGRAEITVDGAKVRGVLNRGIGDWGREPDAERVFVAAETYAAFWAALALWPGPVVNRPSAQGFFPRLDPLELVESGDVAPPRTVILNGGTAPGSEVYHLPDWTRLEPDAPRSRFDVVQITNRDPVHSSHLLVAGTEVFEIGGAKWLDAGTVAEVAPVLAWIRRRGMEFCDFTVERQRGVLRLVDVSCWPGHHLFPHHEDRVYAALLNRLGP</sequence>
<keyword evidence="2" id="KW-1185">Reference proteome</keyword>
<accession>A0ABW5FU75</accession>
<reference evidence="2" key="1">
    <citation type="journal article" date="2019" name="Int. J. Syst. Evol. Microbiol.">
        <title>The Global Catalogue of Microorganisms (GCM) 10K type strain sequencing project: providing services to taxonomists for standard genome sequencing and annotation.</title>
        <authorList>
            <consortium name="The Broad Institute Genomics Platform"/>
            <consortium name="The Broad Institute Genome Sequencing Center for Infectious Disease"/>
            <person name="Wu L."/>
            <person name="Ma J."/>
        </authorList>
    </citation>
    <scope>NUCLEOTIDE SEQUENCE [LARGE SCALE GENOMIC DNA]</scope>
    <source>
        <strain evidence="2">CGMCC 4.7645</strain>
    </source>
</reference>
<evidence type="ECO:0000313" key="2">
    <source>
        <dbReference type="Proteomes" id="UP001597417"/>
    </source>
</evidence>